<dbReference type="Gene3D" id="1.10.260.80">
    <property type="match status" value="1"/>
</dbReference>
<dbReference type="Pfam" id="PF00702">
    <property type="entry name" value="Hydrolase"/>
    <property type="match status" value="1"/>
</dbReference>
<dbReference type="GeneID" id="64855163"/>
<reference evidence="1 2" key="1">
    <citation type="submission" date="2020-05" db="EMBL/GenBank/DDBJ databases">
        <authorList>
            <person name="Casaregola S."/>
            <person name="Devillers H."/>
            <person name="Grondin C."/>
        </authorList>
    </citation>
    <scope>NUCLEOTIDE SEQUENCE [LARGE SCALE GENOMIC DNA]</scope>
    <source>
        <strain evidence="1 2">CLIB 1767</strain>
    </source>
</reference>
<dbReference type="Proteomes" id="UP000644660">
    <property type="component" value="Unassembled WGS sequence"/>
</dbReference>
<dbReference type="SUPFAM" id="SSF56784">
    <property type="entry name" value="HAD-like"/>
    <property type="match status" value="1"/>
</dbReference>
<dbReference type="NCBIfam" id="TIGR01549">
    <property type="entry name" value="HAD-SF-IA-v1"/>
    <property type="match status" value="1"/>
</dbReference>
<sequence>MSKVPGIKHMRSIKALVFDMDGTLCLPQPWMFPAMRKAIGLEEKSIDILKFIDDMPTEVQRVKAREGIHDVEEQAMMEMEPQPGLVELMGYLTTHAYSKSICTRNVITPVNYFVSKFIPVGFNLFDYIMTRDFRPTKPFPDPLLYISKELSIDASEMMMIGDSMDDMRSGRSAGCVTVLLKNHVNGHIMTDHKEFVDYPIDNLSEIIDILEKINRESKK</sequence>
<accession>A0A8H2VB78</accession>
<comment type="caution">
    <text evidence="1">The sequence shown here is derived from an EMBL/GenBank/DDBJ whole genome shotgun (WGS) entry which is preliminary data.</text>
</comment>
<proteinExistence type="predicted"/>
<gene>
    <name evidence="1" type="ORF">KABA2_01S04730</name>
</gene>
<dbReference type="OrthoDB" id="426235at2759"/>
<dbReference type="RefSeq" id="XP_041404083.1">
    <property type="nucleotide sequence ID" value="XM_041548149.1"/>
</dbReference>
<dbReference type="PANTHER" id="PTHR43885">
    <property type="entry name" value="HALOACID DEHALOGENASE-LIKE HYDROLASE"/>
    <property type="match status" value="1"/>
</dbReference>
<keyword evidence="2" id="KW-1185">Reference proteome</keyword>
<evidence type="ECO:0000313" key="1">
    <source>
        <dbReference type="EMBL" id="CAB4252044.1"/>
    </source>
</evidence>
<dbReference type="AlphaFoldDB" id="A0A8H2VB78"/>
<dbReference type="InterPro" id="IPR036412">
    <property type="entry name" value="HAD-like_sf"/>
</dbReference>
<dbReference type="Gene3D" id="3.40.50.1000">
    <property type="entry name" value="HAD superfamily/HAD-like"/>
    <property type="match status" value="1"/>
</dbReference>
<name>A0A8H2VB78_9SACH</name>
<dbReference type="PANTHER" id="PTHR43885:SF1">
    <property type="entry name" value="SUPERFAMILY HYDROLASE, PUTATIVE (AFU_ORTHOLOGUE AFUA_4G13290)-RELATED"/>
    <property type="match status" value="1"/>
</dbReference>
<dbReference type="InterPro" id="IPR023214">
    <property type="entry name" value="HAD_sf"/>
</dbReference>
<protein>
    <submittedName>
        <fullName evidence="1">Uncharacterized protein</fullName>
    </submittedName>
</protein>
<dbReference type="SFLD" id="SFLDS00003">
    <property type="entry name" value="Haloacid_Dehalogenase"/>
    <property type="match status" value="1"/>
</dbReference>
<dbReference type="EMBL" id="CAEFZW010000001">
    <property type="protein sequence ID" value="CAB4252044.1"/>
    <property type="molecule type" value="Genomic_DNA"/>
</dbReference>
<organism evidence="1 2">
    <name type="scientific">Maudiozyma barnettii</name>
    <dbReference type="NCBI Taxonomy" id="61262"/>
    <lineage>
        <taxon>Eukaryota</taxon>
        <taxon>Fungi</taxon>
        <taxon>Dikarya</taxon>
        <taxon>Ascomycota</taxon>
        <taxon>Saccharomycotina</taxon>
        <taxon>Saccharomycetes</taxon>
        <taxon>Saccharomycetales</taxon>
        <taxon>Saccharomycetaceae</taxon>
        <taxon>Maudiozyma</taxon>
    </lineage>
</organism>
<evidence type="ECO:0000313" key="2">
    <source>
        <dbReference type="Proteomes" id="UP000644660"/>
    </source>
</evidence>
<dbReference type="GO" id="GO:0016791">
    <property type="term" value="F:phosphatase activity"/>
    <property type="evidence" value="ECO:0007669"/>
    <property type="project" value="UniProtKB-ARBA"/>
</dbReference>
<dbReference type="SFLD" id="SFLDG01129">
    <property type="entry name" value="C1.5:_HAD__Beta-PGM__Phosphata"/>
    <property type="match status" value="1"/>
</dbReference>
<dbReference type="InterPro" id="IPR006439">
    <property type="entry name" value="HAD-SF_hydro_IA"/>
</dbReference>